<keyword evidence="1" id="KW-1133">Transmembrane helix</keyword>
<feature type="domain" description="Chitin-binding type-2" evidence="2">
    <location>
        <begin position="205"/>
        <end position="265"/>
    </location>
</feature>
<dbReference type="GeneID" id="20098315"/>
<name>A0A076FC40_9VIRU</name>
<gene>
    <name evidence="3" type="primary">vp91</name>
    <name evidence="3" type="ORF">PmNV_009</name>
</gene>
<evidence type="ECO:0000313" key="3">
    <source>
        <dbReference type="EMBL" id="AII15797.1"/>
    </source>
</evidence>
<sequence length="675" mass="77499">MSIVVYGVIALILFLLVFLYYVIQRPRSIDIEDVYGKYLISATSPDVAFTYRKRSDGKYENYYMNFSAEGGLLNLVVSDHPVTGTGEDYIPKNHGTITESDSGFSIDGVTAEFKCPDNWTWSISNKTCKLMPLCTPDDEGKIKGIDYYHYKQLQPDMTKSEVFHDRLYAVCKENETYELNTCPDNMIYNQLAIQDATTNLPCTLYDVCSDMQEYETHRTQIDSTVLGINDYYMCLNGKSVLKSCNEGQAFNGSLGGCVPVNICSGKDDGLTVPIEGDDMYYTLCSGEQPYKIYCSTGIYELDGPDNLACNIDTSERYFDFFSNDIITIPTGLYVYKNNKREVRHAREEIVNKQMDLAPTDPSLVFFTETRNATLYQPISYQLYFLSYVNNETLEDSVEIALDSNNYKEFNPKYGTSASYFNNQLSVIDWNVFEDMPIFDVEDAVYYKYDTKIKHKTDGTFNEPSINYFYFNTAKELYEPKRPKKLVKDEPSGILCYAEFELLRKEVFSFMDVDLYKALYVLRLIKMPDGVYIMYFTNPFDNELVAVAFSSKVIMEEGITITSTNKCVSKLYNYDELKVEDVSKFYVQLTSIRWDGSVLSDDQYVLPNILAMVNFSNNKVFNKEFTILSRQELKENTNLVEFSDTVESKYNSIVEHSGDVSYFNAILNSIQVNFLK</sequence>
<protein>
    <submittedName>
        <fullName evidence="3">Vp91</fullName>
    </submittedName>
</protein>
<dbReference type="RefSeq" id="YP_009051847.1">
    <property type="nucleotide sequence ID" value="NC_024692.1"/>
</dbReference>
<evidence type="ECO:0000256" key="1">
    <source>
        <dbReference type="SAM" id="Phobius"/>
    </source>
</evidence>
<dbReference type="GO" id="GO:0005576">
    <property type="term" value="C:extracellular region"/>
    <property type="evidence" value="ECO:0007669"/>
    <property type="project" value="InterPro"/>
</dbReference>
<keyword evidence="4" id="KW-1185">Reference proteome</keyword>
<dbReference type="InterPro" id="IPR002557">
    <property type="entry name" value="Chitin-bd_dom"/>
</dbReference>
<evidence type="ECO:0000259" key="2">
    <source>
        <dbReference type="PROSITE" id="PS50940"/>
    </source>
</evidence>
<keyword evidence="1" id="KW-0812">Transmembrane</keyword>
<dbReference type="OrthoDB" id="7439at10239"/>
<evidence type="ECO:0000313" key="4">
    <source>
        <dbReference type="Proteomes" id="UP000203413"/>
    </source>
</evidence>
<dbReference type="Proteomes" id="UP000203413">
    <property type="component" value="Segment"/>
</dbReference>
<dbReference type="PROSITE" id="PS50940">
    <property type="entry name" value="CHIT_BIND_II"/>
    <property type="match status" value="1"/>
</dbReference>
<reference evidence="3 4" key="1">
    <citation type="journal article" date="2014" name="BMC Genomics">
        <title>The genome and occlusion bodies of marine Penaeus monodon nudivirus (PmNV, also known as MBV and PemoNPV) suggest that it should be assigned to a new nudivirus genus that is distinct from the terrestrial nudiviruses.</title>
        <authorList>
            <person name="Yang Y.T."/>
            <person name="Lee D.Y."/>
            <person name="Wang Y."/>
            <person name="Hu J.M."/>
            <person name="Li W.H."/>
            <person name="Leu J.H."/>
            <person name="Chang G.D."/>
            <person name="Ke H.M."/>
            <person name="Kang S.T."/>
            <person name="Lin S.S."/>
            <person name="Kou G.H."/>
            <person name="Lo C.F."/>
        </authorList>
    </citation>
    <scope>NUCLEOTIDE SEQUENCE [LARGE SCALE GENOMIC DNA]</scope>
    <source>
        <strain evidence="3">Indonesia</strain>
    </source>
</reference>
<feature type="transmembrane region" description="Helical" evidence="1">
    <location>
        <begin position="6"/>
        <end position="23"/>
    </location>
</feature>
<dbReference type="KEGG" id="vg:20098315"/>
<proteinExistence type="predicted"/>
<accession>A0A076FC40</accession>
<dbReference type="Pfam" id="PF01607">
    <property type="entry name" value="CBM_14"/>
    <property type="match status" value="1"/>
</dbReference>
<organism evidence="3 4">
    <name type="scientific">Penaeus monodon nudivirus</name>
    <dbReference type="NCBI Taxonomy" id="1529056"/>
    <lineage>
        <taxon>Viruses</taxon>
        <taxon>Viruses incertae sedis</taxon>
        <taxon>Naldaviricetes</taxon>
        <taxon>Lefavirales</taxon>
        <taxon>Nudiviridae</taxon>
        <taxon>Gammanudivirus</taxon>
        <taxon>Gammanudivirus pemonodonis</taxon>
    </lineage>
</organism>
<keyword evidence="1" id="KW-0472">Membrane</keyword>
<dbReference type="GO" id="GO:0008061">
    <property type="term" value="F:chitin binding"/>
    <property type="evidence" value="ECO:0007669"/>
    <property type="project" value="InterPro"/>
</dbReference>
<dbReference type="SUPFAM" id="SSF57625">
    <property type="entry name" value="Invertebrate chitin-binding proteins"/>
    <property type="match status" value="1"/>
</dbReference>
<dbReference type="InterPro" id="IPR036508">
    <property type="entry name" value="Chitin-bd_dom_sf"/>
</dbReference>
<dbReference type="EMBL" id="KJ184318">
    <property type="protein sequence ID" value="AII15797.1"/>
    <property type="molecule type" value="Genomic_DNA"/>
</dbReference>